<reference evidence="3" key="1">
    <citation type="submission" date="2013-01" db="EMBL/GenBank/DDBJ databases">
        <title>Draft Genome Sequence of a Mulberry Tree, Morus notabilis C.K. Schneid.</title>
        <authorList>
            <person name="He N."/>
            <person name="Zhao S."/>
        </authorList>
    </citation>
    <scope>NUCLEOTIDE SEQUENCE</scope>
</reference>
<protein>
    <submittedName>
        <fullName evidence="2">Uncharacterized protein</fullName>
    </submittedName>
</protein>
<organism evidence="2 3">
    <name type="scientific">Morus notabilis</name>
    <dbReference type="NCBI Taxonomy" id="981085"/>
    <lineage>
        <taxon>Eukaryota</taxon>
        <taxon>Viridiplantae</taxon>
        <taxon>Streptophyta</taxon>
        <taxon>Embryophyta</taxon>
        <taxon>Tracheophyta</taxon>
        <taxon>Spermatophyta</taxon>
        <taxon>Magnoliopsida</taxon>
        <taxon>eudicotyledons</taxon>
        <taxon>Gunneridae</taxon>
        <taxon>Pentapetalae</taxon>
        <taxon>rosids</taxon>
        <taxon>fabids</taxon>
        <taxon>Rosales</taxon>
        <taxon>Moraceae</taxon>
        <taxon>Moreae</taxon>
        <taxon>Morus</taxon>
    </lineage>
</organism>
<feature type="region of interest" description="Disordered" evidence="1">
    <location>
        <begin position="1"/>
        <end position="23"/>
    </location>
</feature>
<sequence length="165" mass="17824">MAAKAISSSVAELQSRSAPAGARRRGVREMLLLQADGGVHASVHCTREGEVPGPLDLRALCRGGQGRGIQIAERGYRDRRGGEAAHEVLRAVQVVESSEQSRRGPDLGHETTSPADSGFSEEERFRGLSTSRPLQKLLRYNAGEAERVKQSFNCGREINNGICCP</sequence>
<evidence type="ECO:0000256" key="1">
    <source>
        <dbReference type="SAM" id="MobiDB-lite"/>
    </source>
</evidence>
<dbReference type="KEGG" id="mnt:21401587"/>
<accession>W9RHP3</accession>
<dbReference type="AlphaFoldDB" id="W9RHP3"/>
<feature type="compositionally biased region" description="Polar residues" evidence="1">
    <location>
        <begin position="1"/>
        <end position="14"/>
    </location>
</feature>
<evidence type="ECO:0000313" key="2">
    <source>
        <dbReference type="EMBL" id="EXB74912.1"/>
    </source>
</evidence>
<gene>
    <name evidence="2" type="ORF">L484_018621</name>
</gene>
<proteinExistence type="predicted"/>
<dbReference type="EMBL" id="KE344662">
    <property type="protein sequence ID" value="EXB74912.1"/>
    <property type="molecule type" value="Genomic_DNA"/>
</dbReference>
<keyword evidence="3" id="KW-1185">Reference proteome</keyword>
<dbReference type="OrthoDB" id="1845069at2759"/>
<dbReference type="Proteomes" id="UP000030645">
    <property type="component" value="Unassembled WGS sequence"/>
</dbReference>
<name>W9RHP3_9ROSA</name>
<evidence type="ECO:0000313" key="3">
    <source>
        <dbReference type="Proteomes" id="UP000030645"/>
    </source>
</evidence>
<feature type="compositionally biased region" description="Basic and acidic residues" evidence="1">
    <location>
        <begin position="99"/>
        <end position="109"/>
    </location>
</feature>
<feature type="region of interest" description="Disordered" evidence="1">
    <location>
        <begin position="94"/>
        <end position="126"/>
    </location>
</feature>